<reference evidence="2" key="1">
    <citation type="journal article" date="2019" name="Int. J. Syst. Evol. Microbiol.">
        <title>The Global Catalogue of Microorganisms (GCM) 10K type strain sequencing project: providing services to taxonomists for standard genome sequencing and annotation.</title>
        <authorList>
            <consortium name="The Broad Institute Genomics Platform"/>
            <consortium name="The Broad Institute Genome Sequencing Center for Infectious Disease"/>
            <person name="Wu L."/>
            <person name="Ma J."/>
        </authorList>
    </citation>
    <scope>NUCLEOTIDE SEQUENCE [LARGE SCALE GENOMIC DNA]</scope>
    <source>
        <strain evidence="2">CGMCC 1.15288</strain>
    </source>
</reference>
<organism evidence="1 2">
    <name type="scientific">Dyadobacter endophyticus</name>
    <dbReference type="NCBI Taxonomy" id="1749036"/>
    <lineage>
        <taxon>Bacteria</taxon>
        <taxon>Pseudomonadati</taxon>
        <taxon>Bacteroidota</taxon>
        <taxon>Cytophagia</taxon>
        <taxon>Cytophagales</taxon>
        <taxon>Spirosomataceae</taxon>
        <taxon>Dyadobacter</taxon>
    </lineage>
</organism>
<name>A0ABQ1YP93_9BACT</name>
<evidence type="ECO:0000313" key="1">
    <source>
        <dbReference type="EMBL" id="GGH32769.1"/>
    </source>
</evidence>
<comment type="caution">
    <text evidence="1">The sequence shown here is derived from an EMBL/GenBank/DDBJ whole genome shotgun (WGS) entry which is preliminary data.</text>
</comment>
<keyword evidence="2" id="KW-1185">Reference proteome</keyword>
<sequence>MLLLSLFILSCEKPNDLTPDGGAMPAMAGYAATPNESTAAMQVDGRTPKQIPPFLTVPWKYVHTATVPLLKGLKLTSPFSIVDEHAGDISWGVGSNCYYAINTESMHFAIAGIQDVSKLTKEYLATLKFYTGGGANWAPAGSAFWTNYIPVGTVLAYKTPGGKYILVQVKSTDTLVLDIYYENALISY</sequence>
<dbReference type="EMBL" id="BMIA01000001">
    <property type="protein sequence ID" value="GGH32769.1"/>
    <property type="molecule type" value="Genomic_DNA"/>
</dbReference>
<gene>
    <name evidence="1" type="ORF">GCM10007423_22520</name>
</gene>
<dbReference type="Proteomes" id="UP000600214">
    <property type="component" value="Unassembled WGS sequence"/>
</dbReference>
<proteinExistence type="predicted"/>
<protein>
    <submittedName>
        <fullName evidence="1">Uncharacterized protein</fullName>
    </submittedName>
</protein>
<evidence type="ECO:0000313" key="2">
    <source>
        <dbReference type="Proteomes" id="UP000600214"/>
    </source>
</evidence>
<accession>A0ABQ1YP93</accession>